<comment type="caution">
    <text evidence="2">The sequence shown here is derived from an EMBL/GenBank/DDBJ whole genome shotgun (WGS) entry which is preliminary data.</text>
</comment>
<evidence type="ECO:0000256" key="1">
    <source>
        <dbReference type="SAM" id="SignalP"/>
    </source>
</evidence>
<feature type="signal peptide" evidence="1">
    <location>
        <begin position="1"/>
        <end position="16"/>
    </location>
</feature>
<reference evidence="2 3" key="1">
    <citation type="journal article" date="2018" name="Elife">
        <title>Firefly genomes illuminate parallel origins of bioluminescence in beetles.</title>
        <authorList>
            <person name="Fallon T.R."/>
            <person name="Lower S.E."/>
            <person name="Chang C.H."/>
            <person name="Bessho-Uehara M."/>
            <person name="Martin G.J."/>
            <person name="Bewick A.J."/>
            <person name="Behringer M."/>
            <person name="Debat H.J."/>
            <person name="Wong I."/>
            <person name="Day J.C."/>
            <person name="Suvorov A."/>
            <person name="Silva C.J."/>
            <person name="Stanger-Hall K.F."/>
            <person name="Hall D.W."/>
            <person name="Schmitz R.J."/>
            <person name="Nelson D.R."/>
            <person name="Lewis S.M."/>
            <person name="Shigenobu S."/>
            <person name="Bybee S.M."/>
            <person name="Larracuente A.M."/>
            <person name="Oba Y."/>
            <person name="Weng J.K."/>
        </authorList>
    </citation>
    <scope>NUCLEOTIDE SEQUENCE [LARGE SCALE GENOMIC DNA]</scope>
    <source>
        <strain evidence="2">1611_PpyrPB1</strain>
        <tissue evidence="2">Whole body</tissue>
    </source>
</reference>
<gene>
    <name evidence="2" type="ORF">PPYR_14183</name>
</gene>
<organism evidence="2 3">
    <name type="scientific">Photinus pyralis</name>
    <name type="common">Common eastern firefly</name>
    <name type="synonym">Lampyris pyralis</name>
    <dbReference type="NCBI Taxonomy" id="7054"/>
    <lineage>
        <taxon>Eukaryota</taxon>
        <taxon>Metazoa</taxon>
        <taxon>Ecdysozoa</taxon>
        <taxon>Arthropoda</taxon>
        <taxon>Hexapoda</taxon>
        <taxon>Insecta</taxon>
        <taxon>Pterygota</taxon>
        <taxon>Neoptera</taxon>
        <taxon>Endopterygota</taxon>
        <taxon>Coleoptera</taxon>
        <taxon>Polyphaga</taxon>
        <taxon>Elateriformia</taxon>
        <taxon>Elateroidea</taxon>
        <taxon>Lampyridae</taxon>
        <taxon>Lampyrinae</taxon>
        <taxon>Photinus</taxon>
    </lineage>
</organism>
<accession>A0A5N4A4F6</accession>
<evidence type="ECO:0000313" key="3">
    <source>
        <dbReference type="Proteomes" id="UP000327044"/>
    </source>
</evidence>
<dbReference type="PANTHER" id="PTHR21112:SF0">
    <property type="entry name" value="CHEMOSENSORY PROTEIN A 29A-RELATED"/>
    <property type="match status" value="1"/>
</dbReference>
<dbReference type="InParanoid" id="A0A5N4A4F6"/>
<keyword evidence="1" id="KW-0732">Signal</keyword>
<dbReference type="EMBL" id="VVIM01000010">
    <property type="protein sequence ID" value="KAB0792224.1"/>
    <property type="molecule type" value="Genomic_DNA"/>
</dbReference>
<sequence>MARATVLLLWIVAVEAFQNSYRVKQERFDTEYYDPKLVTVATGVYKFNRTTNSINITFTLHEELTERDMCVVRGFKWMSNQYRLDILQFEYTIKNVIGIKYFDIGRLLRNHTDPPLEWPIQRGIEYKMRDWVPESSQFPPGMPEGRWKLSLQFIKADKTQIATINWYVALEYKVKMEDD</sequence>
<dbReference type="AlphaFoldDB" id="A0A5N4A4F6"/>
<keyword evidence="3" id="KW-1185">Reference proteome</keyword>
<dbReference type="OrthoDB" id="6754120at2759"/>
<dbReference type="Proteomes" id="UP000327044">
    <property type="component" value="Unassembled WGS sequence"/>
</dbReference>
<feature type="chain" id="PRO_5024296701" evidence="1">
    <location>
        <begin position="17"/>
        <end position="179"/>
    </location>
</feature>
<dbReference type="PANTHER" id="PTHR21112">
    <property type="entry name" value="CHEMOSENSORY PROTEIN A 29A-RELATED"/>
    <property type="match status" value="1"/>
</dbReference>
<protein>
    <submittedName>
        <fullName evidence="2">Uncharacterized protein</fullName>
    </submittedName>
</protein>
<evidence type="ECO:0000313" key="2">
    <source>
        <dbReference type="EMBL" id="KAB0792224.1"/>
    </source>
</evidence>
<proteinExistence type="predicted"/>
<name>A0A5N4A4F6_PHOPY</name>